<keyword evidence="2" id="KW-1185">Reference proteome</keyword>
<dbReference type="Proteomes" id="UP001153331">
    <property type="component" value="Unassembled WGS sequence"/>
</dbReference>
<evidence type="ECO:0000313" key="1">
    <source>
        <dbReference type="EMBL" id="KAJ8115375.1"/>
    </source>
</evidence>
<gene>
    <name evidence="1" type="ORF">OPT61_g2968</name>
</gene>
<evidence type="ECO:0000313" key="2">
    <source>
        <dbReference type="Proteomes" id="UP001153331"/>
    </source>
</evidence>
<dbReference type="EMBL" id="JAPHNI010000143">
    <property type="protein sequence ID" value="KAJ8115375.1"/>
    <property type="molecule type" value="Genomic_DNA"/>
</dbReference>
<comment type="caution">
    <text evidence="1">The sequence shown here is derived from an EMBL/GenBank/DDBJ whole genome shotgun (WGS) entry which is preliminary data.</text>
</comment>
<organism evidence="1 2">
    <name type="scientific">Boeremia exigua</name>
    <dbReference type="NCBI Taxonomy" id="749465"/>
    <lineage>
        <taxon>Eukaryota</taxon>
        <taxon>Fungi</taxon>
        <taxon>Dikarya</taxon>
        <taxon>Ascomycota</taxon>
        <taxon>Pezizomycotina</taxon>
        <taxon>Dothideomycetes</taxon>
        <taxon>Pleosporomycetidae</taxon>
        <taxon>Pleosporales</taxon>
        <taxon>Pleosporineae</taxon>
        <taxon>Didymellaceae</taxon>
        <taxon>Boeremia</taxon>
    </lineage>
</organism>
<accession>A0ACC2IJM8</accession>
<sequence>MPNYLIFLLILYTFSASAKTVTYNFDIGWVTAAPDGYSRQVIGINGQWPVPMIEADVGDTIVVNAKNSLGNQATSLHFHGQFQQGTAQSDGPVAVTQCAIQPGGSYTYTFIANPAGTHWYHSHNKGQYPDGLRGKMVIHDKAWESSLQISSQMTYTMSDWYHRQMPDIINDYMSPSNTNGDFPSPDSILFDDKKQAQNIQLAAGKRYLLRIVNVGAVACGQFHIEGYKLNVVETDGVQVHSTQTDTILICAGQSYGVVVEGKSALLGLSANANYVAKLTTDMFTSNIPPASQITVIGNVVQSLLGSLLSVITNVLTLDWVPASTFDDFNLKPLDGQKLLSPVDNKIELTSNQTYYAGIGTRIGLGSQPWVPPKVPSLLTALSTGTAAMDPATYGPGVNPWVVKSGQVVQIHLQNTQPYPHPMHLHGHIFQIVARGTGSWDGNEGSMPAVPEKRDGAVVPANGYIVLRFKANNPGVWFFHCHIDLHLVGGMAATIIEAPDVLQSQQGISSASQGLCSANNSPSSGNCNGDQGAISANDATNKCNNVYNFKGPYSAVVGYVSSFASPGPRVSQRLPKILTLSANSDFLITPDLEYFIAEMTSLVPLYILIIYSTVVLIFNMKGAVSFGLFGGVVALNHDKLNQIPQQAILQNACPSDSILRDGECHLAVTAPSEITFKSNITTTLDEARLTASQQPNFPWTFWPECFANENTTDAYCLFSDQSFANGRGIFIVTTEPLAYGMLQKQAFKNPKSLYRSNQHANPPFEQHEFPIKGRGLIANKTLFRGDQIFASTPLVISDPEVYKLADSERLDLLHRGVDTLPEASQKLFWELLDHFQDSPVGGRIETNNFEVVVDEVSQSALFPEISMLNHDCRPNSAYFWDQETMTHYVHAMRTIQPGEEITISYIDSERNREHRMRRLQNSWGFKCSCSACTAHPELTAESDARLAHIAQLVGQLNDWTSSSSATPEMAEAVISMYDQERLWAYQATAYKHAAEAYSSVGNKFMAIKYARLSAEFSQLDKGFSDRDVEQMKTMAKDPELTWSWNKRVGLKKGGSGCGCGKAH</sequence>
<reference evidence="1" key="1">
    <citation type="submission" date="2022-11" db="EMBL/GenBank/DDBJ databases">
        <title>Genome Sequence of Boeremia exigua.</title>
        <authorList>
            <person name="Buettner E."/>
        </authorList>
    </citation>
    <scope>NUCLEOTIDE SEQUENCE</scope>
    <source>
        <strain evidence="1">CU02</strain>
    </source>
</reference>
<proteinExistence type="predicted"/>
<protein>
    <submittedName>
        <fullName evidence="1">Uncharacterized protein</fullName>
    </submittedName>
</protein>
<name>A0ACC2IJM8_9PLEO</name>